<keyword evidence="7" id="KW-1185">Reference proteome</keyword>
<keyword evidence="3" id="KW-0472">Membrane</keyword>
<dbReference type="OrthoDB" id="9811754at2"/>
<dbReference type="AlphaFoldDB" id="A0A4Y9LPM6"/>
<evidence type="ECO:0000259" key="4">
    <source>
        <dbReference type="Pfam" id="PF25917"/>
    </source>
</evidence>
<organism evidence="6 7">
    <name type="scientific">Bradyrhizobium niftali</name>
    <dbReference type="NCBI Taxonomy" id="2560055"/>
    <lineage>
        <taxon>Bacteria</taxon>
        <taxon>Pseudomonadati</taxon>
        <taxon>Pseudomonadota</taxon>
        <taxon>Alphaproteobacteria</taxon>
        <taxon>Hyphomicrobiales</taxon>
        <taxon>Nitrobacteraceae</taxon>
        <taxon>Bradyrhizobium</taxon>
    </lineage>
</organism>
<protein>
    <submittedName>
        <fullName evidence="6">HlyD family secretion protein</fullName>
    </submittedName>
</protein>
<feature type="domain" description="Multidrug resistance protein MdtA-like barrel-sandwich hybrid" evidence="4">
    <location>
        <begin position="85"/>
        <end position="272"/>
    </location>
</feature>
<dbReference type="PANTHER" id="PTHR30386:SF19">
    <property type="entry name" value="MULTIDRUG EXPORT PROTEIN EMRA-RELATED"/>
    <property type="match status" value="1"/>
</dbReference>
<feature type="domain" description="CusB-like beta-barrel" evidence="5">
    <location>
        <begin position="280"/>
        <end position="322"/>
    </location>
</feature>
<dbReference type="Proteomes" id="UP000297966">
    <property type="component" value="Unassembled WGS sequence"/>
</dbReference>
<evidence type="ECO:0000313" key="7">
    <source>
        <dbReference type="Proteomes" id="UP000297966"/>
    </source>
</evidence>
<keyword evidence="2" id="KW-0175">Coiled coil</keyword>
<feature type="coiled-coil region" evidence="2">
    <location>
        <begin position="125"/>
        <end position="159"/>
    </location>
</feature>
<dbReference type="PANTHER" id="PTHR30386">
    <property type="entry name" value="MEMBRANE FUSION SUBUNIT OF EMRAB-TOLC MULTIDRUG EFFLUX PUMP"/>
    <property type="match status" value="1"/>
</dbReference>
<dbReference type="GO" id="GO:0055085">
    <property type="term" value="P:transmembrane transport"/>
    <property type="evidence" value="ECO:0007669"/>
    <property type="project" value="InterPro"/>
</dbReference>
<dbReference type="SUPFAM" id="SSF111369">
    <property type="entry name" value="HlyD-like secretion proteins"/>
    <property type="match status" value="1"/>
</dbReference>
<proteinExistence type="predicted"/>
<dbReference type="Pfam" id="PF25917">
    <property type="entry name" value="BSH_RND"/>
    <property type="match status" value="1"/>
</dbReference>
<sequence length="392" mass="43314">MRLDLLPVAGTVGEREGAAETQFDRIVEGSPPDRAVAVPRRSVMERLRRPLMLAVPLVVAVLGAAVYFAQEPYVSTDNAFVRAAKVTLNARVSGQAVEIAVHDNESVRQGQVLFRIDPEPYQIAVDQAEARLGSARLQIDGLKATYRQQQAELQSARDSATFDEREYDRKKMLVASDFTPRAVFERAETNLKVSRQRISSIEQQIANTIVALDGDPDIDVNRHPTVRAAKAQLDRARLDLSYATVTAPEDGVVTRVDDLQIGGFVNAGAPVFSLLSSRRIWIEANFRETGLTHMRTGQEATIDVDAYPDRRFKAHIVSMSPGTGSDFSVLPPENATGNWVKVVQRLPVRLEFDDVDASRPLFSGISVTARVDTGYRSSLRHLLQPAQAREVK</sequence>
<dbReference type="Pfam" id="PF25954">
    <property type="entry name" value="Beta-barrel_RND_2"/>
    <property type="match status" value="1"/>
</dbReference>
<dbReference type="InterPro" id="IPR058625">
    <property type="entry name" value="MdtA-like_BSH"/>
</dbReference>
<evidence type="ECO:0000313" key="6">
    <source>
        <dbReference type="EMBL" id="TFV43712.1"/>
    </source>
</evidence>
<name>A0A4Y9LPM6_9BRAD</name>
<keyword evidence="3" id="KW-0812">Transmembrane</keyword>
<dbReference type="Gene3D" id="2.40.30.170">
    <property type="match status" value="1"/>
</dbReference>
<dbReference type="Gene3D" id="2.40.50.100">
    <property type="match status" value="1"/>
</dbReference>
<dbReference type="InterPro" id="IPR050739">
    <property type="entry name" value="MFP"/>
</dbReference>
<evidence type="ECO:0000256" key="3">
    <source>
        <dbReference type="SAM" id="Phobius"/>
    </source>
</evidence>
<reference evidence="6 7" key="1">
    <citation type="submission" date="2019-03" db="EMBL/GenBank/DDBJ databases">
        <title>Bradyrhizobium diversity isolated from nodules of Chamaecrista fasciculata.</title>
        <authorList>
            <person name="Klepa M.S."/>
            <person name="Urquiaga M.O."/>
            <person name="Hungria M."/>
            <person name="Delamuta J.R."/>
        </authorList>
    </citation>
    <scope>NUCLEOTIDE SEQUENCE [LARGE SCALE GENOMIC DNA]</scope>
    <source>
        <strain evidence="6 7">CNPSo 3448</strain>
    </source>
</reference>
<evidence type="ECO:0000256" key="1">
    <source>
        <dbReference type="ARBA" id="ARBA00004196"/>
    </source>
</evidence>
<keyword evidence="3" id="KW-1133">Transmembrane helix</keyword>
<dbReference type="InterPro" id="IPR058792">
    <property type="entry name" value="Beta-barrel_RND_2"/>
</dbReference>
<accession>A0A4Y9LPM6</accession>
<comment type="subcellular location">
    <subcellularLocation>
        <location evidence="1">Cell envelope</location>
    </subcellularLocation>
</comment>
<dbReference type="EMBL" id="SPQT01000022">
    <property type="protein sequence ID" value="TFV43712.1"/>
    <property type="molecule type" value="Genomic_DNA"/>
</dbReference>
<comment type="caution">
    <text evidence="6">The sequence shown here is derived from an EMBL/GenBank/DDBJ whole genome shotgun (WGS) entry which is preliminary data.</text>
</comment>
<dbReference type="GO" id="GO:0030313">
    <property type="term" value="C:cell envelope"/>
    <property type="evidence" value="ECO:0007669"/>
    <property type="project" value="UniProtKB-SubCell"/>
</dbReference>
<evidence type="ECO:0000256" key="2">
    <source>
        <dbReference type="SAM" id="Coils"/>
    </source>
</evidence>
<gene>
    <name evidence="6" type="ORF">E4K65_31570</name>
</gene>
<evidence type="ECO:0000259" key="5">
    <source>
        <dbReference type="Pfam" id="PF25954"/>
    </source>
</evidence>
<feature type="transmembrane region" description="Helical" evidence="3">
    <location>
        <begin position="50"/>
        <end position="69"/>
    </location>
</feature>